<evidence type="ECO:0000313" key="7">
    <source>
        <dbReference type="Proteomes" id="UP000007722"/>
    </source>
</evidence>
<feature type="binding site" evidence="5">
    <location>
        <position position="41"/>
    </location>
    <ligand>
        <name>Zn(2+)</name>
        <dbReference type="ChEBI" id="CHEBI:29105"/>
    </ligand>
</feature>
<feature type="zinc finger region" description="C4-type" evidence="5">
    <location>
        <begin position="41"/>
        <end position="62"/>
    </location>
</feature>
<evidence type="ECO:0000256" key="2">
    <source>
        <dbReference type="ARBA" id="ARBA00022884"/>
    </source>
</evidence>
<evidence type="ECO:0000256" key="3">
    <source>
        <dbReference type="ARBA" id="ARBA00022980"/>
    </source>
</evidence>
<dbReference type="HOGENOM" id="CLU_141199_2_0_2"/>
<dbReference type="EMBL" id="CP002057">
    <property type="protein sequence ID" value="ADI36865.1"/>
    <property type="molecule type" value="Genomic_DNA"/>
</dbReference>
<sequence>MVEYSHTKKVGSSGRFGPRYGRKLRVRLRNVEMKQKKAYKCPVCGFPKLKRAGTSIWVCSKCNAKLAGGAYTPETGSGKAVTKAIRRVIDSKNREI</sequence>
<dbReference type="GO" id="GO:1990904">
    <property type="term" value="C:ribonucleoprotein complex"/>
    <property type="evidence" value="ECO:0007669"/>
    <property type="project" value="UniProtKB-KW"/>
</dbReference>
<dbReference type="NCBIfam" id="NF003058">
    <property type="entry name" value="PRK03976.1"/>
    <property type="match status" value="1"/>
</dbReference>
<proteinExistence type="inferred from homology"/>
<dbReference type="AlphaFoldDB" id="D7DUQ5"/>
<comment type="subunit">
    <text evidence="5">Part of the 50S ribosomal subunit.</text>
</comment>
<keyword evidence="5" id="KW-0699">rRNA-binding</keyword>
<dbReference type="eggNOG" id="arCOG04208">
    <property type="taxonomic scope" value="Archaea"/>
</dbReference>
<name>D7DUQ5_METV3</name>
<dbReference type="Gene3D" id="2.20.25.30">
    <property type="match status" value="1"/>
</dbReference>
<comment type="cofactor">
    <cofactor evidence="5">
        <name>Zn(2+)</name>
        <dbReference type="ChEBI" id="CHEBI:29105"/>
    </cofactor>
    <text evidence="5">Binds 1 zinc ion per subunit.</text>
</comment>
<dbReference type="HAMAP" id="MF_00327">
    <property type="entry name" value="Ribosomal_eL43"/>
    <property type="match status" value="1"/>
</dbReference>
<dbReference type="NCBIfam" id="TIGR00280">
    <property type="entry name" value="eL43_euk_arch"/>
    <property type="match status" value="1"/>
</dbReference>
<dbReference type="KEGG" id="mvo:Mvol_1208"/>
<evidence type="ECO:0000313" key="6">
    <source>
        <dbReference type="EMBL" id="ADI36865.1"/>
    </source>
</evidence>
<evidence type="ECO:0000256" key="1">
    <source>
        <dbReference type="ARBA" id="ARBA00022771"/>
    </source>
</evidence>
<keyword evidence="5" id="KW-0862">Zinc</keyword>
<comment type="similarity">
    <text evidence="5">Belongs to the eukaryotic ribosomal protein eL43 family. Putative zinc-binding subfamily.</text>
</comment>
<dbReference type="InterPro" id="IPR050522">
    <property type="entry name" value="Ribosomal_protein_eL43"/>
</dbReference>
<protein>
    <recommendedName>
        <fullName evidence="5">Large ribosomal subunit protein eL43</fullName>
    </recommendedName>
</protein>
<dbReference type="InterPro" id="IPR002674">
    <property type="entry name" value="Ribosomal_eL43"/>
</dbReference>
<dbReference type="GO" id="GO:0006412">
    <property type="term" value="P:translation"/>
    <property type="evidence" value="ECO:0007669"/>
    <property type="project" value="UniProtKB-UniRule"/>
</dbReference>
<dbReference type="InterPro" id="IPR011332">
    <property type="entry name" value="Ribosomal_zn-bd"/>
</dbReference>
<dbReference type="GO" id="GO:0005840">
    <property type="term" value="C:ribosome"/>
    <property type="evidence" value="ECO:0007669"/>
    <property type="project" value="UniProtKB-KW"/>
</dbReference>
<dbReference type="FunCoup" id="D7DUQ5">
    <property type="interactions" value="124"/>
</dbReference>
<dbReference type="InParanoid" id="D7DUQ5"/>
<feature type="binding site" evidence="5">
    <location>
        <position position="59"/>
    </location>
    <ligand>
        <name>Zn(2+)</name>
        <dbReference type="ChEBI" id="CHEBI:29105"/>
    </ligand>
</feature>
<keyword evidence="3 5" id="KW-0689">Ribosomal protein</keyword>
<gene>
    <name evidence="5" type="primary">rpl37ae</name>
    <name evidence="6" type="ordered locus">Mvol_1208</name>
</gene>
<dbReference type="PANTHER" id="PTHR48129:SF1">
    <property type="entry name" value="LARGE RIBOSOMAL SUBUNIT PROTEIN EL43"/>
    <property type="match status" value="1"/>
</dbReference>
<reference evidence="6 7" key="1">
    <citation type="submission" date="2010-05" db="EMBL/GenBank/DDBJ databases">
        <title>Complete sequence of Methanococcus voltae A3.</title>
        <authorList>
            <consortium name="US DOE Joint Genome Institute"/>
            <person name="Lucas S."/>
            <person name="Copeland A."/>
            <person name="Lapidus A."/>
            <person name="Cheng J.-F."/>
            <person name="Bruce D."/>
            <person name="Goodwin L."/>
            <person name="Pitluck S."/>
            <person name="Lowry S."/>
            <person name="Clum A."/>
            <person name="Land M."/>
            <person name="Hauser L."/>
            <person name="Kyrpides N."/>
            <person name="Mikhailova N."/>
            <person name="Whitman W.B."/>
            <person name="Woyke T."/>
        </authorList>
    </citation>
    <scope>NUCLEOTIDE SEQUENCE [LARGE SCALE GENOMIC DNA]</scope>
    <source>
        <strain evidence="7">ATCC BAA-1334 / A3</strain>
    </source>
</reference>
<keyword evidence="1 5" id="KW-0863">Zinc-finger</keyword>
<accession>D7DUQ5</accession>
<dbReference type="GO" id="GO:0070180">
    <property type="term" value="F:large ribosomal subunit rRNA binding"/>
    <property type="evidence" value="ECO:0007669"/>
    <property type="project" value="UniProtKB-UniRule"/>
</dbReference>
<dbReference type="Proteomes" id="UP000007722">
    <property type="component" value="Chromosome"/>
</dbReference>
<keyword evidence="5" id="KW-0479">Metal-binding</keyword>
<feature type="binding site" evidence="5">
    <location>
        <position position="44"/>
    </location>
    <ligand>
        <name>Zn(2+)</name>
        <dbReference type="ChEBI" id="CHEBI:29105"/>
    </ligand>
</feature>
<feature type="binding site" evidence="5">
    <location>
        <position position="62"/>
    </location>
    <ligand>
        <name>Zn(2+)</name>
        <dbReference type="ChEBI" id="CHEBI:29105"/>
    </ligand>
</feature>
<dbReference type="PANTHER" id="PTHR48129">
    <property type="entry name" value="60S RIBOSOMAL PROTEIN L37A"/>
    <property type="match status" value="1"/>
</dbReference>
<keyword evidence="4 5" id="KW-0687">Ribonucleoprotein</keyword>
<dbReference type="SUPFAM" id="SSF57829">
    <property type="entry name" value="Zn-binding ribosomal proteins"/>
    <property type="match status" value="1"/>
</dbReference>
<keyword evidence="2 5" id="KW-0694">RNA-binding</keyword>
<organism evidence="6 7">
    <name type="scientific">Methanococcus voltae (strain ATCC BAA-1334 / A3)</name>
    <dbReference type="NCBI Taxonomy" id="456320"/>
    <lineage>
        <taxon>Archaea</taxon>
        <taxon>Methanobacteriati</taxon>
        <taxon>Methanobacteriota</taxon>
        <taxon>Methanomada group</taxon>
        <taxon>Methanococci</taxon>
        <taxon>Methanococcales</taxon>
        <taxon>Methanococcaceae</taxon>
        <taxon>Methanococcus</taxon>
    </lineage>
</organism>
<keyword evidence="7" id="KW-1185">Reference proteome</keyword>
<dbReference type="STRING" id="456320.Mvol_1208"/>
<dbReference type="Pfam" id="PF01780">
    <property type="entry name" value="Ribosomal_L37ae"/>
    <property type="match status" value="1"/>
</dbReference>
<evidence type="ECO:0000256" key="5">
    <source>
        <dbReference type="HAMAP-Rule" id="MF_00327"/>
    </source>
</evidence>
<evidence type="ECO:0000256" key="4">
    <source>
        <dbReference type="ARBA" id="ARBA00023274"/>
    </source>
</evidence>
<comment type="function">
    <text evidence="5">Binds to the 23S rRNA.</text>
</comment>
<dbReference type="GO" id="GO:0008270">
    <property type="term" value="F:zinc ion binding"/>
    <property type="evidence" value="ECO:0007669"/>
    <property type="project" value="UniProtKB-UniRule"/>
</dbReference>
<dbReference type="InterPro" id="IPR011331">
    <property type="entry name" value="Ribosomal_eL37/eL43"/>
</dbReference>
<dbReference type="OrthoDB" id="372011at2157"/>
<dbReference type="GO" id="GO:0003735">
    <property type="term" value="F:structural constituent of ribosome"/>
    <property type="evidence" value="ECO:0007669"/>
    <property type="project" value="InterPro"/>
</dbReference>